<dbReference type="SMART" id="SM00631">
    <property type="entry name" value="Zn_pept"/>
    <property type="match status" value="1"/>
</dbReference>
<dbReference type="Pfam" id="PF00246">
    <property type="entry name" value="Peptidase_M14"/>
    <property type="match status" value="1"/>
</dbReference>
<comment type="similarity">
    <text evidence="2 7">Belongs to the peptidase M14 family.</text>
</comment>
<dbReference type="Proteomes" id="UP001174997">
    <property type="component" value="Unassembled WGS sequence"/>
</dbReference>
<dbReference type="SUPFAM" id="SSF53187">
    <property type="entry name" value="Zn-dependent exopeptidases"/>
    <property type="match status" value="1"/>
</dbReference>
<keyword evidence="4" id="KW-0378">Hydrolase</keyword>
<dbReference type="InterPro" id="IPR000834">
    <property type="entry name" value="Peptidase_M14"/>
</dbReference>
<feature type="domain" description="Peptidase M14" evidence="9">
    <location>
        <begin position="80"/>
        <end position="411"/>
    </location>
</feature>
<dbReference type="PANTHER" id="PTHR11705:SF143">
    <property type="entry name" value="SLL0236 PROTEIN"/>
    <property type="match status" value="1"/>
</dbReference>
<feature type="chain" id="PRO_5041309552" evidence="8">
    <location>
        <begin position="19"/>
        <end position="447"/>
    </location>
</feature>
<gene>
    <name evidence="10" type="ORF">QBC41DRAFT_318631</name>
</gene>
<comment type="caution">
    <text evidence="7">Lacks conserved residue(s) required for the propagation of feature annotation.</text>
</comment>
<feature type="signal peptide" evidence="8">
    <location>
        <begin position="1"/>
        <end position="18"/>
    </location>
</feature>
<evidence type="ECO:0000256" key="5">
    <source>
        <dbReference type="ARBA" id="ARBA00022833"/>
    </source>
</evidence>
<dbReference type="PANTHER" id="PTHR11705">
    <property type="entry name" value="PROTEASE FAMILY M14 CARBOXYPEPTIDASE A,B"/>
    <property type="match status" value="1"/>
</dbReference>
<dbReference type="GO" id="GO:0008270">
    <property type="term" value="F:zinc ion binding"/>
    <property type="evidence" value="ECO:0007669"/>
    <property type="project" value="InterPro"/>
</dbReference>
<evidence type="ECO:0000256" key="2">
    <source>
        <dbReference type="ARBA" id="ARBA00005988"/>
    </source>
</evidence>
<keyword evidence="5" id="KW-0862">Zinc</keyword>
<evidence type="ECO:0000256" key="1">
    <source>
        <dbReference type="ARBA" id="ARBA00001947"/>
    </source>
</evidence>
<evidence type="ECO:0000256" key="3">
    <source>
        <dbReference type="ARBA" id="ARBA00022670"/>
    </source>
</evidence>
<comment type="caution">
    <text evidence="10">The sequence shown here is derived from an EMBL/GenBank/DDBJ whole genome shotgun (WGS) entry which is preliminary data.</text>
</comment>
<proteinExistence type="inferred from homology"/>
<evidence type="ECO:0000259" key="9">
    <source>
        <dbReference type="PROSITE" id="PS52035"/>
    </source>
</evidence>
<dbReference type="GO" id="GO:0006508">
    <property type="term" value="P:proteolysis"/>
    <property type="evidence" value="ECO:0007669"/>
    <property type="project" value="UniProtKB-KW"/>
</dbReference>
<dbReference type="EMBL" id="JAULSY010000036">
    <property type="protein sequence ID" value="KAK0670017.1"/>
    <property type="molecule type" value="Genomic_DNA"/>
</dbReference>
<comment type="cofactor">
    <cofactor evidence="1">
        <name>Zn(2+)</name>
        <dbReference type="ChEBI" id="CHEBI:29105"/>
    </cofactor>
</comment>
<evidence type="ECO:0000256" key="4">
    <source>
        <dbReference type="ARBA" id="ARBA00022801"/>
    </source>
</evidence>
<keyword evidence="3" id="KW-0645">Protease</keyword>
<sequence length="447" mass="49027">MKSSTFLTFLAHLVATEACLTEKERQGGHIIDLKAHFARGTINRRQANLGTVPVAVGDRFQNGTTAPVGLGSSANATFDSILNIEEIKSAVFGLAKQYGKDQVQYFEMPHRTFENRTMYGARIGGSGKKGNKGYKVLLESGIHSRERGGPDHLIYLISDLLRAAKDKKGLVYGGMSYSSAQVQSALSQGIVIIPVVNPDGLAFDQATDSCWRKNRNTARAIEGEPSSIGVDLNRNFAPVWNFTESFAPGVDPASDDPSTEIYHGTGPLSEPETKNVDWTLDQFPDLGWFLDLHSPATLVLYGWCHDSNQALDRSQSWQNKAFDGKRGVVPDKPGFEYKEFLGQKDWDALTLAAARVAGGMTDSTGRFYRALQAPHLYPSSGCSADQGLIRAALDPRKKKVYGMGVEFGEWNLDAECSFYPTEDQHRLNMIESSVAFMELLLTAARLG</sequence>
<keyword evidence="6" id="KW-0482">Metalloprotease</keyword>
<dbReference type="PROSITE" id="PS52035">
    <property type="entry name" value="PEPTIDASE_M14"/>
    <property type="match status" value="1"/>
</dbReference>
<reference evidence="10" key="1">
    <citation type="submission" date="2023-06" db="EMBL/GenBank/DDBJ databases">
        <title>Genome-scale phylogeny and comparative genomics of the fungal order Sordariales.</title>
        <authorList>
            <consortium name="Lawrence Berkeley National Laboratory"/>
            <person name="Hensen N."/>
            <person name="Bonometti L."/>
            <person name="Westerberg I."/>
            <person name="Brannstrom I.O."/>
            <person name="Guillou S."/>
            <person name="Cros-Aarteil S."/>
            <person name="Calhoun S."/>
            <person name="Haridas S."/>
            <person name="Kuo A."/>
            <person name="Mondo S."/>
            <person name="Pangilinan J."/>
            <person name="Riley R."/>
            <person name="Labutti K."/>
            <person name="Andreopoulos B."/>
            <person name="Lipzen A."/>
            <person name="Chen C."/>
            <person name="Yanf M."/>
            <person name="Daum C."/>
            <person name="Ng V."/>
            <person name="Clum A."/>
            <person name="Steindorff A."/>
            <person name="Ohm R."/>
            <person name="Martin F."/>
            <person name="Silar P."/>
            <person name="Natvig D."/>
            <person name="Lalanne C."/>
            <person name="Gautier V."/>
            <person name="Ament-Velasquez S.L."/>
            <person name="Kruys A."/>
            <person name="Hutchinson M.I."/>
            <person name="Powell A.J."/>
            <person name="Barry K."/>
            <person name="Miller A.N."/>
            <person name="Grigoriev I.V."/>
            <person name="Debuchy R."/>
            <person name="Gladieux P."/>
            <person name="Thoren M.H."/>
            <person name="Johannesson H."/>
        </authorList>
    </citation>
    <scope>NUCLEOTIDE SEQUENCE</scope>
    <source>
        <strain evidence="10">CBS 307.81</strain>
    </source>
</reference>
<keyword evidence="11" id="KW-1185">Reference proteome</keyword>
<dbReference type="GO" id="GO:0004181">
    <property type="term" value="F:metallocarboxypeptidase activity"/>
    <property type="evidence" value="ECO:0007669"/>
    <property type="project" value="InterPro"/>
</dbReference>
<evidence type="ECO:0000313" key="10">
    <source>
        <dbReference type="EMBL" id="KAK0670017.1"/>
    </source>
</evidence>
<evidence type="ECO:0000256" key="8">
    <source>
        <dbReference type="SAM" id="SignalP"/>
    </source>
</evidence>
<evidence type="ECO:0000313" key="11">
    <source>
        <dbReference type="Proteomes" id="UP001174997"/>
    </source>
</evidence>
<evidence type="ECO:0000256" key="7">
    <source>
        <dbReference type="PROSITE-ProRule" id="PRU01379"/>
    </source>
</evidence>
<keyword evidence="8" id="KW-0732">Signal</keyword>
<accession>A0AA39ZFJ6</accession>
<organism evidence="10 11">
    <name type="scientific">Cercophora samala</name>
    <dbReference type="NCBI Taxonomy" id="330535"/>
    <lineage>
        <taxon>Eukaryota</taxon>
        <taxon>Fungi</taxon>
        <taxon>Dikarya</taxon>
        <taxon>Ascomycota</taxon>
        <taxon>Pezizomycotina</taxon>
        <taxon>Sordariomycetes</taxon>
        <taxon>Sordariomycetidae</taxon>
        <taxon>Sordariales</taxon>
        <taxon>Lasiosphaeriaceae</taxon>
        <taxon>Cercophora</taxon>
    </lineage>
</organism>
<dbReference type="Gene3D" id="3.40.630.10">
    <property type="entry name" value="Zn peptidases"/>
    <property type="match status" value="1"/>
</dbReference>
<evidence type="ECO:0000256" key="6">
    <source>
        <dbReference type="ARBA" id="ARBA00023049"/>
    </source>
</evidence>
<protein>
    <submittedName>
        <fullName evidence="10">Peptidase</fullName>
    </submittedName>
</protein>
<dbReference type="AlphaFoldDB" id="A0AA39ZFJ6"/>
<name>A0AA39ZFJ6_9PEZI</name>